<dbReference type="EMBL" id="GHBR01000417">
    <property type="protein sequence ID" value="NDJ95986.1"/>
    <property type="molecule type" value="Transcribed_RNA"/>
</dbReference>
<dbReference type="InterPro" id="IPR037382">
    <property type="entry name" value="Rsc/polybromo"/>
</dbReference>
<dbReference type="PANTHER" id="PTHR16062:SF22">
    <property type="entry name" value="HISTONE-LYSINE N-METHYLTRANSFERASE ASH1L"/>
    <property type="match status" value="1"/>
</dbReference>
<dbReference type="GO" id="GO:0003682">
    <property type="term" value="F:chromatin binding"/>
    <property type="evidence" value="ECO:0007669"/>
    <property type="project" value="TreeGrafter"/>
</dbReference>
<evidence type="ECO:0000256" key="5">
    <source>
        <dbReference type="ARBA" id="ARBA00023117"/>
    </source>
</evidence>
<dbReference type="Pfam" id="PF00439">
    <property type="entry name" value="Bromodomain"/>
    <property type="match status" value="1"/>
</dbReference>
<dbReference type="PANTHER" id="PTHR16062">
    <property type="entry name" value="SWI/SNF-RELATED"/>
    <property type="match status" value="1"/>
</dbReference>
<dbReference type="Gene3D" id="1.20.920.10">
    <property type="entry name" value="Bromodomain-like"/>
    <property type="match status" value="1"/>
</dbReference>
<dbReference type="Gene3D" id="3.40.50.300">
    <property type="entry name" value="P-loop containing nucleotide triphosphate hydrolases"/>
    <property type="match status" value="1"/>
</dbReference>
<dbReference type="PRINTS" id="PR00503">
    <property type="entry name" value="BROMODOMAIN"/>
</dbReference>
<dbReference type="SMART" id="SM00297">
    <property type="entry name" value="BROMO"/>
    <property type="match status" value="1"/>
</dbReference>
<sequence>MTINSVEEKILAAARYKLNLDEKVIQAGMFNQSSTSKQRKEFLEAILDSDNLNEGEENEAPDDDTLNQMISRSEEEYDFYQKMDESAPKSNRLITIEELPAWIKKSFEESNFISLDEGVETSITNISLNRVIGDDSRKRSYSAADHNSSDFSRNPIDSSLNSTVPSIFGSMKRKKRGRPALPERLALDSLLKSIQQTLDYIKAFETECDHRKISYVFYRLPTKKQLPYYYTIISHPIDIYSMERKISNSKYKEWQDFVNDFDLMISNALTYNPEGSQISNDAKEMALIFKKYCEQNDIDC</sequence>
<reference evidence="10" key="1">
    <citation type="submission" date="2018-11" db="EMBL/GenBank/DDBJ databases">
        <title>Myxobolus squamalis genome and transcriptome.</title>
        <authorList>
            <person name="Yahalomi D."/>
            <person name="Atkinson S.D."/>
            <person name="Neuhof M."/>
            <person name="Chang E.S."/>
            <person name="Philippe H."/>
            <person name="Cartwright P."/>
            <person name="Bartholomew J.L."/>
            <person name="Huchon D."/>
        </authorList>
    </citation>
    <scope>NUCLEOTIDE SEQUENCE</scope>
    <source>
        <strain evidence="10">71B08</strain>
        <tissue evidence="10">Whole</tissue>
    </source>
</reference>
<dbReference type="PROSITE" id="PS50014">
    <property type="entry name" value="BROMODOMAIN_2"/>
    <property type="match status" value="1"/>
</dbReference>
<evidence type="ECO:0000256" key="1">
    <source>
        <dbReference type="ARBA" id="ARBA00004123"/>
    </source>
</evidence>
<organism evidence="10">
    <name type="scientific">Myxobolus squamalis</name>
    <name type="common">Myxosporean</name>
    <dbReference type="NCBI Taxonomy" id="59785"/>
    <lineage>
        <taxon>Eukaryota</taxon>
        <taxon>Metazoa</taxon>
        <taxon>Cnidaria</taxon>
        <taxon>Myxozoa</taxon>
        <taxon>Myxosporea</taxon>
        <taxon>Bivalvulida</taxon>
        <taxon>Platysporina</taxon>
        <taxon>Myxobolidae</taxon>
        <taxon>Myxobolus</taxon>
    </lineage>
</organism>
<dbReference type="GO" id="GO:0006338">
    <property type="term" value="P:chromatin remodeling"/>
    <property type="evidence" value="ECO:0007669"/>
    <property type="project" value="InterPro"/>
</dbReference>
<dbReference type="SUPFAM" id="SSF47370">
    <property type="entry name" value="Bromodomain"/>
    <property type="match status" value="1"/>
</dbReference>
<evidence type="ECO:0000256" key="4">
    <source>
        <dbReference type="ARBA" id="ARBA00023015"/>
    </source>
</evidence>
<evidence type="ECO:0000256" key="3">
    <source>
        <dbReference type="ARBA" id="ARBA00022853"/>
    </source>
</evidence>
<keyword evidence="6" id="KW-0804">Transcription</keyword>
<evidence type="ECO:0000256" key="8">
    <source>
        <dbReference type="PROSITE-ProRule" id="PRU00035"/>
    </source>
</evidence>
<keyword evidence="5 8" id="KW-0103">Bromodomain</keyword>
<dbReference type="GO" id="GO:0016586">
    <property type="term" value="C:RSC-type complex"/>
    <property type="evidence" value="ECO:0007669"/>
    <property type="project" value="InterPro"/>
</dbReference>
<comment type="subcellular location">
    <subcellularLocation>
        <location evidence="1">Nucleus</location>
    </subcellularLocation>
</comment>
<evidence type="ECO:0000256" key="2">
    <source>
        <dbReference type="ARBA" id="ARBA00022737"/>
    </source>
</evidence>
<dbReference type="InterPro" id="IPR036427">
    <property type="entry name" value="Bromodomain-like_sf"/>
</dbReference>
<feature type="domain" description="Bromo" evidence="9">
    <location>
        <begin position="209"/>
        <end position="279"/>
    </location>
</feature>
<accession>A0A6B2G082</accession>
<keyword evidence="2" id="KW-0677">Repeat</keyword>
<name>A0A6B2G082_MYXSQ</name>
<evidence type="ECO:0000256" key="7">
    <source>
        <dbReference type="ARBA" id="ARBA00023242"/>
    </source>
</evidence>
<keyword evidence="4" id="KW-0805">Transcription regulation</keyword>
<protein>
    <submittedName>
        <fullName evidence="10">Transcription activator BRG1 (Trinotate prediction)</fullName>
    </submittedName>
</protein>
<evidence type="ECO:0000313" key="10">
    <source>
        <dbReference type="EMBL" id="NDJ95986.1"/>
    </source>
</evidence>
<keyword evidence="3" id="KW-0156">Chromatin regulator</keyword>
<dbReference type="InterPro" id="IPR001487">
    <property type="entry name" value="Bromodomain"/>
</dbReference>
<dbReference type="InterPro" id="IPR027417">
    <property type="entry name" value="P-loop_NTPase"/>
</dbReference>
<evidence type="ECO:0000259" key="9">
    <source>
        <dbReference type="PROSITE" id="PS50014"/>
    </source>
</evidence>
<evidence type="ECO:0000256" key="6">
    <source>
        <dbReference type="ARBA" id="ARBA00023163"/>
    </source>
</evidence>
<proteinExistence type="predicted"/>
<dbReference type="AlphaFoldDB" id="A0A6B2G082"/>
<dbReference type="CDD" id="cd04369">
    <property type="entry name" value="Bromodomain"/>
    <property type="match status" value="1"/>
</dbReference>
<dbReference type="GO" id="GO:0006368">
    <property type="term" value="P:transcription elongation by RNA polymerase II"/>
    <property type="evidence" value="ECO:0007669"/>
    <property type="project" value="TreeGrafter"/>
</dbReference>
<keyword evidence="7" id="KW-0539">Nucleus</keyword>